<comment type="similarity">
    <text evidence="2">Belongs to the major facilitator superfamily. Monocarboxylate porter (TC 2.A.1.13) family.</text>
</comment>
<dbReference type="PANTHER" id="PTHR11360">
    <property type="entry name" value="MONOCARBOXYLATE TRANSPORTER"/>
    <property type="match status" value="1"/>
</dbReference>
<protein>
    <submittedName>
        <fullName evidence="4">MFS general substrate transporter</fullName>
    </submittedName>
</protein>
<evidence type="ECO:0000313" key="4">
    <source>
        <dbReference type="EMBL" id="KAF2797247.1"/>
    </source>
</evidence>
<feature type="transmembrane region" description="Helical" evidence="3">
    <location>
        <begin position="67"/>
        <end position="85"/>
    </location>
</feature>
<keyword evidence="3" id="KW-0472">Membrane</keyword>
<feature type="transmembrane region" description="Helical" evidence="3">
    <location>
        <begin position="398"/>
        <end position="419"/>
    </location>
</feature>
<dbReference type="SUPFAM" id="SSF103473">
    <property type="entry name" value="MFS general substrate transporter"/>
    <property type="match status" value="1"/>
</dbReference>
<evidence type="ECO:0000313" key="5">
    <source>
        <dbReference type="Proteomes" id="UP000799757"/>
    </source>
</evidence>
<reference evidence="4" key="1">
    <citation type="journal article" date="2020" name="Stud. Mycol.">
        <title>101 Dothideomycetes genomes: a test case for predicting lifestyles and emergence of pathogens.</title>
        <authorList>
            <person name="Haridas S."/>
            <person name="Albert R."/>
            <person name="Binder M."/>
            <person name="Bloem J."/>
            <person name="Labutti K."/>
            <person name="Salamov A."/>
            <person name="Andreopoulos B."/>
            <person name="Baker S."/>
            <person name="Barry K."/>
            <person name="Bills G."/>
            <person name="Bluhm B."/>
            <person name="Cannon C."/>
            <person name="Castanera R."/>
            <person name="Culley D."/>
            <person name="Daum C."/>
            <person name="Ezra D."/>
            <person name="Gonzalez J."/>
            <person name="Henrissat B."/>
            <person name="Kuo A."/>
            <person name="Liang C."/>
            <person name="Lipzen A."/>
            <person name="Lutzoni F."/>
            <person name="Magnuson J."/>
            <person name="Mondo S."/>
            <person name="Nolan M."/>
            <person name="Ohm R."/>
            <person name="Pangilinan J."/>
            <person name="Park H.-J."/>
            <person name="Ramirez L."/>
            <person name="Alfaro M."/>
            <person name="Sun H."/>
            <person name="Tritt A."/>
            <person name="Yoshinaga Y."/>
            <person name="Zwiers L.-H."/>
            <person name="Turgeon B."/>
            <person name="Goodwin S."/>
            <person name="Spatafora J."/>
            <person name="Crous P."/>
            <person name="Grigoriev I."/>
        </authorList>
    </citation>
    <scope>NUCLEOTIDE SEQUENCE</scope>
    <source>
        <strain evidence="4">CBS 109.77</strain>
    </source>
</reference>
<feature type="transmembrane region" description="Helical" evidence="3">
    <location>
        <begin position="243"/>
        <end position="261"/>
    </location>
</feature>
<comment type="subcellular location">
    <subcellularLocation>
        <location evidence="1">Membrane</location>
        <topology evidence="1">Multi-pass membrane protein</topology>
    </subcellularLocation>
</comment>
<dbReference type="InterPro" id="IPR036259">
    <property type="entry name" value="MFS_trans_sf"/>
</dbReference>
<dbReference type="GO" id="GO:0016020">
    <property type="term" value="C:membrane"/>
    <property type="evidence" value="ECO:0007669"/>
    <property type="project" value="UniProtKB-SubCell"/>
</dbReference>
<dbReference type="GO" id="GO:0022857">
    <property type="term" value="F:transmembrane transporter activity"/>
    <property type="evidence" value="ECO:0007669"/>
    <property type="project" value="InterPro"/>
</dbReference>
<dbReference type="PANTHER" id="PTHR11360:SF234">
    <property type="entry name" value="MFS-TYPE TRANSPORTER DBAD-RELATED"/>
    <property type="match status" value="1"/>
</dbReference>
<evidence type="ECO:0000256" key="3">
    <source>
        <dbReference type="SAM" id="Phobius"/>
    </source>
</evidence>
<gene>
    <name evidence="4" type="ORF">K505DRAFT_236021</name>
</gene>
<dbReference type="InterPro" id="IPR011701">
    <property type="entry name" value="MFS"/>
</dbReference>
<name>A0A6A6XNV9_9PLEO</name>
<feature type="transmembrane region" description="Helical" evidence="3">
    <location>
        <begin position="192"/>
        <end position="213"/>
    </location>
</feature>
<dbReference type="AlphaFoldDB" id="A0A6A6XNV9"/>
<dbReference type="InterPro" id="IPR050327">
    <property type="entry name" value="Proton-linked_MCT"/>
</dbReference>
<dbReference type="Gene3D" id="1.20.1250.20">
    <property type="entry name" value="MFS general substrate transporter like domains"/>
    <property type="match status" value="2"/>
</dbReference>
<dbReference type="Proteomes" id="UP000799757">
    <property type="component" value="Unassembled WGS sequence"/>
</dbReference>
<evidence type="ECO:0000256" key="2">
    <source>
        <dbReference type="ARBA" id="ARBA00006727"/>
    </source>
</evidence>
<feature type="transmembrane region" description="Helical" evidence="3">
    <location>
        <begin position="323"/>
        <end position="344"/>
    </location>
</feature>
<keyword evidence="3" id="KW-0812">Transmembrane</keyword>
<dbReference type="EMBL" id="MU001811">
    <property type="protein sequence ID" value="KAF2797247.1"/>
    <property type="molecule type" value="Genomic_DNA"/>
</dbReference>
<feature type="transmembrane region" description="Helical" evidence="3">
    <location>
        <begin position="128"/>
        <end position="148"/>
    </location>
</feature>
<proteinExistence type="inferred from homology"/>
<keyword evidence="3" id="KW-1133">Transmembrane helix</keyword>
<organism evidence="4 5">
    <name type="scientific">Melanomma pulvis-pyrius CBS 109.77</name>
    <dbReference type="NCBI Taxonomy" id="1314802"/>
    <lineage>
        <taxon>Eukaryota</taxon>
        <taxon>Fungi</taxon>
        <taxon>Dikarya</taxon>
        <taxon>Ascomycota</taxon>
        <taxon>Pezizomycotina</taxon>
        <taxon>Dothideomycetes</taxon>
        <taxon>Pleosporomycetidae</taxon>
        <taxon>Pleosporales</taxon>
        <taxon>Melanommataceae</taxon>
        <taxon>Melanomma</taxon>
    </lineage>
</organism>
<keyword evidence="5" id="KW-1185">Reference proteome</keyword>
<feature type="transmembrane region" description="Helical" evidence="3">
    <location>
        <begin position="97"/>
        <end position="116"/>
    </location>
</feature>
<accession>A0A6A6XNV9</accession>
<feature type="transmembrane region" description="Helical" evidence="3">
    <location>
        <begin position="27"/>
        <end position="47"/>
    </location>
</feature>
<evidence type="ECO:0000256" key="1">
    <source>
        <dbReference type="ARBA" id="ARBA00004141"/>
    </source>
</evidence>
<dbReference type="OrthoDB" id="6509908at2759"/>
<dbReference type="Pfam" id="PF07690">
    <property type="entry name" value="MFS_1"/>
    <property type="match status" value="1"/>
</dbReference>
<feature type="transmembrane region" description="Helical" evidence="3">
    <location>
        <begin position="160"/>
        <end position="180"/>
    </location>
</feature>
<sequence length="532" mass="58039">MNNVSTTSSIEGSHPQEPNWPRSWRAYACWLGCFFLMFNSWGLVNAYGTFASYYVGNSLRWTDQLQLNLIGSTQSFLVLLFSGPVGRLLDAGHFRSVICTGTFLVPFGMFMLSIAHPDKDGEAKYVNIWVTQGFVVGLGMSCFFVSSSQIAATWFPNRKGLAVGMVACGASIAGVVYPTMVRFLVDAIGFNHAVRAVAGLVTVTSFFSLLFAAPNPAHNHPRPQSYRKLKTWIDTEAFRNRSFCWFTAAVAFLFLGFYPVFFNLEEWAAISGFGTRQGTVAPMKYVSPSEAPLQTFWLLAILNGASTFGRLTMAAFCDKTGQLNMHIGAQFISSLFVLIFWSLARSTIHAIAFCVSFGITSGAVIGLPPASIANILACTYSTPETKAIGHAKLGQWVGMMYTVAAIPALIGPIIAGHLVTQYGDFITVQMWSGVNLMISAFCMLVSRWHLPCCDGEHVGTKLARMVGREPRFSEKGKENDASDNETECGNTLEGISQATTRVPSAMVSRQVSGDKLRMIDTNGLVVGSDRNV</sequence>
<feature type="transmembrane region" description="Helical" evidence="3">
    <location>
        <begin position="350"/>
        <end position="377"/>
    </location>
</feature>